<dbReference type="PRINTS" id="PR00080">
    <property type="entry name" value="SDRFAMILY"/>
</dbReference>
<dbReference type="Pfam" id="PF00106">
    <property type="entry name" value="adh_short"/>
    <property type="match status" value="1"/>
</dbReference>
<reference evidence="4" key="1">
    <citation type="submission" date="2022-11" db="UniProtKB">
        <authorList>
            <consortium name="WormBaseParasite"/>
        </authorList>
    </citation>
    <scope>IDENTIFICATION</scope>
</reference>
<evidence type="ECO:0000256" key="1">
    <source>
        <dbReference type="ARBA" id="ARBA00023002"/>
    </source>
</evidence>
<dbReference type="PRINTS" id="PR00081">
    <property type="entry name" value="GDHRDH"/>
</dbReference>
<organism evidence="3 4">
    <name type="scientific">Ditylenchus dipsaci</name>
    <dbReference type="NCBI Taxonomy" id="166011"/>
    <lineage>
        <taxon>Eukaryota</taxon>
        <taxon>Metazoa</taxon>
        <taxon>Ecdysozoa</taxon>
        <taxon>Nematoda</taxon>
        <taxon>Chromadorea</taxon>
        <taxon>Rhabditida</taxon>
        <taxon>Tylenchina</taxon>
        <taxon>Tylenchomorpha</taxon>
        <taxon>Sphaerularioidea</taxon>
        <taxon>Anguinidae</taxon>
        <taxon>Anguininae</taxon>
        <taxon>Ditylenchus</taxon>
    </lineage>
</organism>
<dbReference type="InterPro" id="IPR036291">
    <property type="entry name" value="NAD(P)-bd_dom_sf"/>
</dbReference>
<dbReference type="GO" id="GO:0016491">
    <property type="term" value="F:oxidoreductase activity"/>
    <property type="evidence" value="ECO:0007669"/>
    <property type="project" value="UniProtKB-KW"/>
</dbReference>
<evidence type="ECO:0000313" key="3">
    <source>
        <dbReference type="Proteomes" id="UP000887574"/>
    </source>
</evidence>
<proteinExistence type="inferred from homology"/>
<keyword evidence="1" id="KW-0560">Oxidoreductase</keyword>
<comment type="similarity">
    <text evidence="2">Belongs to the short-chain dehydrogenases/reductases (SDR) family.</text>
</comment>
<evidence type="ECO:0000313" key="4">
    <source>
        <dbReference type="WBParaSite" id="jg11128"/>
    </source>
</evidence>
<dbReference type="Gene3D" id="3.40.50.720">
    <property type="entry name" value="NAD(P)-binding Rossmann-like Domain"/>
    <property type="match status" value="1"/>
</dbReference>
<dbReference type="PANTHER" id="PTHR43157">
    <property type="entry name" value="PHOSPHATIDYLINOSITOL-GLYCAN BIOSYNTHESIS CLASS F PROTEIN-RELATED"/>
    <property type="match status" value="1"/>
</dbReference>
<keyword evidence="3" id="KW-1185">Reference proteome</keyword>
<dbReference type="InterPro" id="IPR002347">
    <property type="entry name" value="SDR_fam"/>
</dbReference>
<accession>A0A915CQR1</accession>
<evidence type="ECO:0000256" key="2">
    <source>
        <dbReference type="RuleBase" id="RU000363"/>
    </source>
</evidence>
<protein>
    <submittedName>
        <fullName evidence="4">Uncharacterized protein</fullName>
    </submittedName>
</protein>
<dbReference type="Proteomes" id="UP000887574">
    <property type="component" value="Unplaced"/>
</dbReference>
<dbReference type="AlphaFoldDB" id="A0A915CQR1"/>
<dbReference type="PANTHER" id="PTHR43157:SF31">
    <property type="entry name" value="PHOSPHATIDYLINOSITOL-GLYCAN BIOSYNTHESIS CLASS F PROTEIN"/>
    <property type="match status" value="1"/>
</dbReference>
<sequence length="280" mass="32336">MRKAVYGKGRQLVRELNLRYVKVYMLCRSLEKGRQAARQLFSQYGCDATRMIFAEEFDKKEEKLDILINNAGIMLYPKFEKTKDGHEMTWQSNYLGHFLLTEFLLPKLEKSEEGGRIVNVSSKLHDKADTVDMEICDSKKHFDRWMKTYARSKLANVMHASALTKRIRSKIISANSCHPGVVDSSLVRSTVYTNFIKKVFSPIIWFVLKTEQDGAQTPLYLALSKKINGISGKYFSDCELVTPHRLLWTKMLAKFSITSQLRPADCIILDISRHLHTCRQ</sequence>
<dbReference type="SUPFAM" id="SSF51735">
    <property type="entry name" value="NAD(P)-binding Rossmann-fold domains"/>
    <property type="match status" value="1"/>
</dbReference>
<dbReference type="WBParaSite" id="jg11128">
    <property type="protein sequence ID" value="jg11128"/>
    <property type="gene ID" value="jg11128"/>
</dbReference>
<name>A0A915CQR1_9BILA</name>